<evidence type="ECO:0000313" key="2">
    <source>
        <dbReference type="EMBL" id="BAB01790.1"/>
    </source>
</evidence>
<dbReference type="ExpressionAtlas" id="Q9LSK1">
    <property type="expression patterns" value="baseline and differential"/>
</dbReference>
<sequence>MATTFIHNDLGLTIKQSLLRTKRNKKNQTSHYNHKMPPQKAPQSPQPFTFQIFDEIDGDFCEEEVLSNTMQVFISANRLFRYQESLKRNPIYKLKKFLITPWKIIYKVSDHKHGIFFNDKTLMVLVPTANHQIDEQKIRFRGFEEFASIVYTNIDLFAVVSLSNTSSTRLFFDTDVDETNQFLTWKLASLALLQLWTYNHNMDGTTSNATFATINLEQETHQCIATIAKNTTTFALSGLTTMNDLNEVIFIQNDIAQIALSLLPQIRDRR</sequence>
<feature type="region of interest" description="Disordered" evidence="1">
    <location>
        <begin position="23"/>
        <end position="45"/>
    </location>
</feature>
<proteinExistence type="predicted"/>
<reference evidence="2" key="1">
    <citation type="journal article" date="2000" name="DNA Res.">
        <title>Structural analysis of Arabidopsis thaliana chromosome 3. I. Sequence features of the regions of 4,504,864 bp covered by sixty P1 and TAC clones.</title>
        <authorList>
            <person name="Sato S."/>
            <person name="Nakamura Y."/>
            <person name="Kaneko T."/>
            <person name="Katoh T."/>
            <person name="Asamizu E."/>
            <person name="Tabata S."/>
        </authorList>
    </citation>
    <scope>NUCLEOTIDE SEQUENCE [LARGE SCALE GENOMIC DNA]</scope>
</reference>
<name>Q9LSK1_ARATH</name>
<organism evidence="2">
    <name type="scientific">Arabidopsis thaliana</name>
    <name type="common">Mouse-ear cress</name>
    <dbReference type="NCBI Taxonomy" id="3702"/>
    <lineage>
        <taxon>Eukaryota</taxon>
        <taxon>Viridiplantae</taxon>
        <taxon>Streptophyta</taxon>
        <taxon>Embryophyta</taxon>
        <taxon>Tracheophyta</taxon>
        <taxon>Spermatophyta</taxon>
        <taxon>Magnoliopsida</taxon>
        <taxon>eudicotyledons</taxon>
        <taxon>Gunneridae</taxon>
        <taxon>Pentapetalae</taxon>
        <taxon>rosids</taxon>
        <taxon>malvids</taxon>
        <taxon>Brassicales</taxon>
        <taxon>Brassicaceae</taxon>
        <taxon>Camelineae</taxon>
        <taxon>Arabidopsis</taxon>
    </lineage>
</organism>
<accession>Q9LSK1</accession>
<dbReference type="AlphaFoldDB" id="Q9LSK1"/>
<feature type="compositionally biased region" description="Basic residues" evidence="1">
    <location>
        <begin position="23"/>
        <end position="34"/>
    </location>
</feature>
<dbReference type="EMBL" id="AB026642">
    <property type="protein sequence ID" value="BAB01790.1"/>
    <property type="molecule type" value="Genomic_DNA"/>
</dbReference>
<reference key="2">
    <citation type="journal article" date="2000" name="Nature">
        <title>Sequence and analysis of chromosome 3 of the plant Arabidopsis thaliana.</title>
        <authorList>
            <consortium name="European Union Chromosome 3 Arabidopsis Sequencing Consortium"/>
            <consortium name="Institute for Genomic Research"/>
            <consortium name="Kazusa DNA Research Institute"/>
            <person name="Salanoubat M."/>
            <person name="Lemcke K."/>
            <person name="Rieger M."/>
            <person name="Ansorge W."/>
            <person name="Unseld M."/>
            <person name="Fartmann B."/>
            <person name="Valle G."/>
            <person name="Blocker H."/>
            <person name="Perez-Alonso M."/>
            <person name="Obermaier B."/>
            <person name="Delseny M."/>
            <person name="Boutry M."/>
            <person name="Grivell L.A."/>
            <person name="Mache R."/>
            <person name="Puigdomenech P."/>
            <person name="De Simone V."/>
            <person name="Choisne N."/>
            <person name="Artiguenave F."/>
            <person name="Robert C."/>
            <person name="Brottier P."/>
            <person name="Wincker P."/>
            <person name="Cattolico L."/>
            <person name="Weissenbach J."/>
            <person name="Saurin W."/>
            <person name="Quetier F."/>
            <person name="Schafer M."/>
            <person name="Muller-Auer S."/>
            <person name="Gabel C."/>
            <person name="Fuchs M."/>
            <person name="Benes V."/>
            <person name="Wurmbach E."/>
            <person name="Drzonek H."/>
            <person name="Erfle H."/>
            <person name="Jordan N."/>
            <person name="Bangert S."/>
            <person name="Wiedelmann R."/>
            <person name="Kranz H."/>
            <person name="Voss H."/>
            <person name="Holland R."/>
            <person name="Brandt P."/>
            <person name="Nyakatura G."/>
            <person name="Vezzi A."/>
            <person name="D'Angelo M."/>
            <person name="Pallavicini A."/>
            <person name="Toppo S."/>
            <person name="Simionati B."/>
            <person name="Conrad A."/>
            <person name="Hornischer K."/>
            <person name="Kauer G."/>
            <person name="Lohnert T.H."/>
            <person name="Nordsiek G."/>
            <person name="Reichelt J."/>
            <person name="Scharfe M."/>
            <person name="Schon O."/>
            <person name="Bargues M."/>
            <person name="Terol J."/>
            <person name="Climent J."/>
            <person name="Navarro P."/>
            <person name="Collado C."/>
            <person name="Perez-Perez A."/>
            <person name="Ottenwalder B."/>
            <person name="Duchemin D."/>
            <person name="Cooke R."/>
            <person name="Laudie M."/>
            <person name="Berger-Llauro C."/>
            <person name="Purnelle B."/>
            <person name="Masuy D."/>
            <person name="de Haan M."/>
            <person name="Maarse A.C."/>
            <person name="Alcaraz J.P."/>
            <person name="Cottet A."/>
            <person name="Casacuberta E."/>
            <person name="Monfort A."/>
            <person name="Argiriou A."/>
            <person name="flores M."/>
            <person name="Liguori R."/>
            <person name="Vitale D."/>
            <person name="Mannhaupt G."/>
            <person name="Haase D."/>
            <person name="Schoof H."/>
            <person name="Rudd S."/>
            <person name="Zaccaria P."/>
            <person name="Mewes H.W."/>
            <person name="Mayer K.F."/>
            <person name="Kaul S."/>
            <person name="Town C.D."/>
            <person name="Koo H.L."/>
            <person name="Tallon L.J."/>
            <person name="Jenkins J."/>
            <person name="Rooney T."/>
            <person name="Rizzo M."/>
            <person name="Walts A."/>
            <person name="Utterback T."/>
            <person name="Fujii C.Y."/>
            <person name="Shea T.P."/>
            <person name="Creasy T.H."/>
            <person name="Haas B."/>
            <person name="Maiti R."/>
            <person name="Wu D."/>
            <person name="Peterson J."/>
            <person name="Van Aken S."/>
            <person name="Pai G."/>
            <person name="Militscher J."/>
            <person name="Sellers P."/>
            <person name="Gill J.E."/>
            <person name="Feldblyum T.V."/>
            <person name="Preuss D."/>
            <person name="Lin X."/>
            <person name="Nierman W.C."/>
            <person name="Salzberg S.L."/>
            <person name="White O."/>
            <person name="Venter J.C."/>
            <person name="Fraser C.M."/>
            <person name="Kaneko T."/>
            <person name="Nakamura Y."/>
            <person name="Sato S."/>
            <person name="Kato T."/>
            <person name="Asamizu E."/>
            <person name="Sasamoto S."/>
            <person name="Kimura T."/>
            <person name="Idesawa K."/>
            <person name="Kawashima K."/>
            <person name="Kishida Y."/>
            <person name="Kiyokawa C."/>
            <person name="Kohara M."/>
            <person name="Matsumoto M."/>
            <person name="Matsuno A."/>
            <person name="Muraki A."/>
            <person name="Nakayama S."/>
            <person name="Nakazaki N."/>
            <person name="Shinpo S."/>
            <person name="Takeuchi C."/>
            <person name="Wada T."/>
            <person name="Watanabe A."/>
            <person name="Yamada M."/>
            <person name="Yasuda M."/>
            <person name="Tabata S."/>
        </authorList>
    </citation>
    <scope>NUCLEOTIDE SEQUENCE [LARGE SCALE GENOMIC DNA]</scope>
    <source>
        <strain>cv. Columbia</strain>
    </source>
</reference>
<evidence type="ECO:0000256" key="1">
    <source>
        <dbReference type="SAM" id="MobiDB-lite"/>
    </source>
</evidence>
<protein>
    <submittedName>
        <fullName evidence="2">Uncharacterized protein</fullName>
    </submittedName>
</protein>